<dbReference type="PANTHER" id="PTHR44167">
    <property type="entry name" value="OVARIAN-SPECIFIC SERINE/THREONINE-PROTEIN KINASE LOK-RELATED"/>
    <property type="match status" value="1"/>
</dbReference>
<protein>
    <submittedName>
        <fullName evidence="3">Serine/threonine protein kinase, putative</fullName>
    </submittedName>
</protein>
<evidence type="ECO:0000313" key="4">
    <source>
        <dbReference type="Proteomes" id="UP000515697"/>
    </source>
</evidence>
<dbReference type="GO" id="GO:0004674">
    <property type="term" value="F:protein serine/threonine kinase activity"/>
    <property type="evidence" value="ECO:0007669"/>
    <property type="project" value="UniProtKB-KW"/>
</dbReference>
<dbReference type="VEuPathDB" id="PlasmoDB:PVVCY_0301230"/>
<evidence type="ECO:0000256" key="1">
    <source>
        <dbReference type="SAM" id="MobiDB-lite"/>
    </source>
</evidence>
<name>A0A6V7SFS7_PLAVN</name>
<proteinExistence type="predicted"/>
<evidence type="ECO:0000259" key="2">
    <source>
        <dbReference type="PROSITE" id="PS50011"/>
    </source>
</evidence>
<dbReference type="PANTHER" id="PTHR44167:SF30">
    <property type="entry name" value="PHOSPHORYLASE KINASE"/>
    <property type="match status" value="1"/>
</dbReference>
<feature type="domain" description="Protein kinase" evidence="2">
    <location>
        <begin position="1102"/>
        <end position="1627"/>
    </location>
</feature>
<dbReference type="InterPro" id="IPR000719">
    <property type="entry name" value="Prot_kinase_dom"/>
</dbReference>
<dbReference type="VEuPathDB" id="PlasmoDB:PVBDA_0301340"/>
<keyword evidence="3" id="KW-0418">Kinase</keyword>
<dbReference type="GO" id="GO:0005634">
    <property type="term" value="C:nucleus"/>
    <property type="evidence" value="ECO:0007669"/>
    <property type="project" value="TreeGrafter"/>
</dbReference>
<feature type="compositionally biased region" description="Basic residues" evidence="1">
    <location>
        <begin position="1045"/>
        <end position="1072"/>
    </location>
</feature>
<evidence type="ECO:0000313" key="3">
    <source>
        <dbReference type="EMBL" id="CAD2097181.1"/>
    </source>
</evidence>
<feature type="compositionally biased region" description="Polar residues" evidence="1">
    <location>
        <begin position="622"/>
        <end position="637"/>
    </location>
</feature>
<feature type="compositionally biased region" description="Low complexity" evidence="1">
    <location>
        <begin position="665"/>
        <end position="686"/>
    </location>
</feature>
<dbReference type="Gene3D" id="1.10.510.10">
    <property type="entry name" value="Transferase(Phosphotransferase) domain 1"/>
    <property type="match status" value="2"/>
</dbReference>
<dbReference type="InterPro" id="IPR011009">
    <property type="entry name" value="Kinase-like_dom_sf"/>
</dbReference>
<dbReference type="PROSITE" id="PS50011">
    <property type="entry name" value="PROTEIN_KINASE_DOM"/>
    <property type="match status" value="1"/>
</dbReference>
<gene>
    <name evidence="3" type="ORF">PVSEL_0301290</name>
</gene>
<dbReference type="GO" id="GO:0005524">
    <property type="term" value="F:ATP binding"/>
    <property type="evidence" value="ECO:0007669"/>
    <property type="project" value="InterPro"/>
</dbReference>
<dbReference type="CDD" id="cd00180">
    <property type="entry name" value="PKc"/>
    <property type="match status" value="1"/>
</dbReference>
<organism evidence="3 4">
    <name type="scientific">Plasmodium vinckei</name>
    <dbReference type="NCBI Taxonomy" id="5860"/>
    <lineage>
        <taxon>Eukaryota</taxon>
        <taxon>Sar</taxon>
        <taxon>Alveolata</taxon>
        <taxon>Apicomplexa</taxon>
        <taxon>Aconoidasida</taxon>
        <taxon>Haemosporida</taxon>
        <taxon>Plasmodiidae</taxon>
        <taxon>Plasmodium</taxon>
        <taxon>Plasmodium (Vinckeia)</taxon>
    </lineage>
</organism>
<accession>A0A6V7SFS7</accession>
<dbReference type="PROSITE" id="PS00108">
    <property type="entry name" value="PROTEIN_KINASE_ST"/>
    <property type="match status" value="1"/>
</dbReference>
<keyword evidence="3" id="KW-0723">Serine/threonine-protein kinase</keyword>
<dbReference type="Pfam" id="PF00069">
    <property type="entry name" value="Pkinase"/>
    <property type="match status" value="2"/>
</dbReference>
<dbReference type="InterPro" id="IPR008271">
    <property type="entry name" value="Ser/Thr_kinase_AS"/>
</dbReference>
<feature type="region of interest" description="Disordered" evidence="1">
    <location>
        <begin position="587"/>
        <end position="691"/>
    </location>
</feature>
<dbReference type="VEuPathDB" id="PlasmoDB:PVSEL_0301290"/>
<dbReference type="EMBL" id="LR865424">
    <property type="protein sequence ID" value="CAD2097181.1"/>
    <property type="molecule type" value="Genomic_DNA"/>
</dbReference>
<dbReference type="GO" id="GO:0044773">
    <property type="term" value="P:mitotic DNA damage checkpoint signaling"/>
    <property type="evidence" value="ECO:0007669"/>
    <property type="project" value="TreeGrafter"/>
</dbReference>
<feature type="compositionally biased region" description="Basic and acidic residues" evidence="1">
    <location>
        <begin position="590"/>
        <end position="621"/>
    </location>
</feature>
<dbReference type="SMART" id="SM00220">
    <property type="entry name" value="S_TKc"/>
    <property type="match status" value="1"/>
</dbReference>
<dbReference type="SUPFAM" id="SSF56112">
    <property type="entry name" value="Protein kinase-like (PK-like)"/>
    <property type="match status" value="1"/>
</dbReference>
<dbReference type="VEuPathDB" id="PlasmoDB:PVPCR_0301270"/>
<feature type="region of interest" description="Disordered" evidence="1">
    <location>
        <begin position="1032"/>
        <end position="1079"/>
    </location>
</feature>
<sequence>MDHYEVSNNFKFITSYFDENKELFINGNTSKLSKKNEVINNQNEDNGYSQKINKLENFKRDNDVKINKDDNKTFLKSFYENCSNTITPISSYPPNQKLCNNQKKKEKTNLISCYKYNNLSNKKNEPQNSNETNLNNLSYTRKDSVKNNYNKNLSNESLNEKFIQLFENNRLMLSNELCNISSNASPKNKIYVDEKDKANKVQLNQINDMGKNDEINKFNNSNNIYSNHDISLNQTKNVFSKCFINDGFTCSDNFNNQKMCLNKNGIKNTKMLNSYFEQSYNQNDHKTNSRNGSAKGFRDSLGRKDSTLIVNSDASKKATSYSSICSISQLKKMVNKNEDSDDAFFYKNRKCLAGNMEDGEEKKNENVENVEKDNKYHNKMNQNKINDDYEVVDIYDPCFSKWKRVKYRGEKGKLYRNGNQGKIFNLLNTLKETSIFYYKNKNRYRYDSSYGKRNIYFDNYEISNDKNMEISSVCNKIDDNKLIKPLQESKTCLFLETKEKEDKMKNTLVMTILSNDSVCFSSIKKCSSLNQDALIKKKNKNFDLCVHSKSMVIISMNKYDICENKKISTNNILWKNKDFQNKQFELENVNNEKMKNETDAHNKNTKRDTSQKKGHSNDKGKNSSCGDSKNNGTGKDSNNNMDAGDKNGDGNGNDNNENNGKKNGNENYSSAKSSSNCSSSSNGSSSIAPEKEGKTNIGIYYEPGAKICNSIKGAIENNCFENMRRCLNVKRCEIIFDVTKKTASCLSFLSKKEYENRKYKLNFKHNIKKKNIQKNRNDKIMNTKKENPQYLGLRKNSETISRNKLNKNKSSSYVEFYTKKYNSISYVDINKNGVNTYLFREKVQNNEGSFRSFEKIDKVKEYSNTTFREIKKENKMRLESGTITTDLRGTSFKSYKFCEDDHKTRKEDSCNNNNWNNGNSRILLNNGIEKNVKNVKTSNYYYKNNIPCEHKAKTYESLVTGKDSMASNKDTSKKCHLLSYNNLTNNCVKERGIEMEVIRKKNNISNDGSIDTCYHKYVRKGEILEVKKTIKEKKKEKRKELRKDSTKKKKKQMEKVGRKNKQTNKRVNKRTNKINGNEDNSEYLAKPSCTINENGAVFNNRYYIIGLIYYGDNSQVYKCINIKNKKTYAMKVVLKERENHNNGEQNEWSVDKFMKKYMFLKKNPHKNIIPIYDIFSDNNYNFIIMEFCKGSTLLDYFMSLVPGSLHIYEIKKIMKNIFLALDFLHSRGLIHRDIKLENIMFTKKNMRNFNYRQCDNFDLDDYTDPFFLFEEKGNACNRRTVRNSVLKKCESRTGHNNKQDNDLFLRTKKSDAIHKVDVDAYADNCWSSNGGVEYEIDFDTSSSDNIEWSNDWCDDHYQDESESSYSFENSSSNMSEAREMPRCFDTYNNLLDNFGSYNCGESSNIENNSLNNMNKNLGNMLDRSTIQMVNKNSFQKKNIAIKKNSSLTVIKSKKVEEQYLISSEKAKYEDTENRNDYKKNNNDKNSFKKRRKYLPYNLYDNLCLIDMDMMEDISNNNSNKNKRQNIICGTAPYMPPESFDGILSASNDIWACGVILYALMDGRFPYEIYNTMPNYLKKKVLTYTKPNFDPFIWQESPDLLDLCLRLLDPNPLTRIQNAREALIHCCFSDIV</sequence>
<dbReference type="Proteomes" id="UP000515697">
    <property type="component" value="Chromosome PVSEL_03"/>
</dbReference>
<dbReference type="VEuPathDB" id="PlasmoDB:PVLDE_0301130"/>
<keyword evidence="3" id="KW-0808">Transferase</keyword>
<reference evidence="3 4" key="1">
    <citation type="submission" date="2020-08" db="EMBL/GenBank/DDBJ databases">
        <authorList>
            <person name="Ramaprasad A."/>
        </authorList>
    </citation>
    <scope>NUCLEOTIDE SEQUENCE [LARGE SCALE GENOMIC DNA]</scope>
</reference>